<dbReference type="InterPro" id="IPR012480">
    <property type="entry name" value="Hepar_II_III_C"/>
</dbReference>
<feature type="domain" description="Heparinase II/III-like C-terminal" evidence="5">
    <location>
        <begin position="298"/>
        <end position="500"/>
    </location>
</feature>
<dbReference type="Gene3D" id="1.50.10.100">
    <property type="entry name" value="Chondroitin AC/alginate lyase"/>
    <property type="match status" value="1"/>
</dbReference>
<organism evidence="6 7">
    <name type="scientific">Vreelandella alkaliphila</name>
    <dbReference type="NCBI Taxonomy" id="272774"/>
    <lineage>
        <taxon>Bacteria</taxon>
        <taxon>Pseudomonadati</taxon>
        <taxon>Pseudomonadota</taxon>
        <taxon>Gammaproteobacteria</taxon>
        <taxon>Oceanospirillales</taxon>
        <taxon>Halomonadaceae</taxon>
        <taxon>Vreelandella</taxon>
    </lineage>
</organism>
<dbReference type="AlphaFoldDB" id="A0AAJ2RX93"/>
<dbReference type="GO" id="GO:0016829">
    <property type="term" value="F:lyase activity"/>
    <property type="evidence" value="ECO:0007669"/>
    <property type="project" value="UniProtKB-KW"/>
</dbReference>
<sequence>MVEYSSSPYVTWIKHLSDYPQNAKVVVVSEQQVEILVHPGHQPMIIPSSGNIYEVIDQEDKTLQLYFYSLGWVIPVLSGGDKQKISAALKVVESVLDITPDEERSGAWNMLWDDHAICERLCVLLELKELLVVRSVLGEAVIQKIDDHVKAIIRYLVEILDNEKWKNNNHRVFHLLAAFIYAHATTDEEGKNKFRDQIEGFINELIDQETGFSLEQSIAYCFFDLVIVKNVIETMNGLSAGLNVDAELIENNLNSHIAAISFPDGSMPASGDSAHGRMLSSYQKKFMPENSALAEHWRRLDKIGYYRGGANDDSVHFLTLSHNAESAHGHASPLHTDIWFADFGFLMVDAGGPYKYGSKIRYQWYRASRGHNSLSLKTSNQQELEKLSIDVDYNRSGLRGKADFKSSSHSRSLFAYSNELYIHEAVAASEEWEVYYNFAEGCEIAPLREGEYAITKYDYGVRLILTTNLDPASLAIQQTERCTGHSKSVSAPSLVVSGNADVIGWQLSIKRG</sequence>
<keyword evidence="2" id="KW-0732">Signal</keyword>
<evidence type="ECO:0000256" key="3">
    <source>
        <dbReference type="ARBA" id="ARBA00022764"/>
    </source>
</evidence>
<comment type="subcellular location">
    <subcellularLocation>
        <location evidence="1">Periplasm</location>
    </subcellularLocation>
</comment>
<keyword evidence="3" id="KW-0574">Periplasm</keyword>
<evidence type="ECO:0000313" key="6">
    <source>
        <dbReference type="EMBL" id="MDX5976687.1"/>
    </source>
</evidence>
<evidence type="ECO:0000259" key="5">
    <source>
        <dbReference type="Pfam" id="PF07940"/>
    </source>
</evidence>
<name>A0AAJ2RX93_9GAMM</name>
<dbReference type="RefSeq" id="WP_198349253.1">
    <property type="nucleotide sequence ID" value="NZ_JABASV010000004.1"/>
</dbReference>
<dbReference type="PANTHER" id="PTHR39210:SF1">
    <property type="entry name" value="HEPARIN-SULFATE LYASE"/>
    <property type="match status" value="1"/>
</dbReference>
<dbReference type="Pfam" id="PF07940">
    <property type="entry name" value="Hepar_II_III_C"/>
    <property type="match status" value="1"/>
</dbReference>
<keyword evidence="4" id="KW-0456">Lyase</keyword>
<evidence type="ECO:0000256" key="1">
    <source>
        <dbReference type="ARBA" id="ARBA00004418"/>
    </source>
</evidence>
<dbReference type="PANTHER" id="PTHR39210">
    <property type="entry name" value="HEPARIN-SULFATE LYASE"/>
    <property type="match status" value="1"/>
</dbReference>
<evidence type="ECO:0000313" key="7">
    <source>
        <dbReference type="Proteomes" id="UP001276761"/>
    </source>
</evidence>
<proteinExistence type="predicted"/>
<dbReference type="GeneID" id="303164599"/>
<comment type="caution">
    <text evidence="6">The sequence shown here is derived from an EMBL/GenBank/DDBJ whole genome shotgun (WGS) entry which is preliminary data.</text>
</comment>
<gene>
    <name evidence="6" type="ORF">SIL78_03820</name>
</gene>
<protein>
    <submittedName>
        <fullName evidence="6">Heparinase II/III family protein</fullName>
    </submittedName>
</protein>
<dbReference type="Gene3D" id="2.70.98.70">
    <property type="match status" value="1"/>
</dbReference>
<accession>A0AAJ2RX93</accession>
<reference evidence="6" key="1">
    <citation type="submission" date="2023-11" db="EMBL/GenBank/DDBJ databases">
        <title>MicrobeMod: A computational toolkit for identifying prokaryotic methylation and restriction-modification with nanopore sequencing.</title>
        <authorList>
            <person name="Crits-Christoph A."/>
            <person name="Kang S.C."/>
            <person name="Lee H."/>
            <person name="Ostrov N."/>
        </authorList>
    </citation>
    <scope>NUCLEOTIDE SEQUENCE</scope>
    <source>
        <strain evidence="6">ATCC BAA-953</strain>
    </source>
</reference>
<evidence type="ECO:0000256" key="4">
    <source>
        <dbReference type="ARBA" id="ARBA00023239"/>
    </source>
</evidence>
<dbReference type="InterPro" id="IPR008929">
    <property type="entry name" value="Chondroitin_lyas"/>
</dbReference>
<evidence type="ECO:0000256" key="2">
    <source>
        <dbReference type="ARBA" id="ARBA00022729"/>
    </source>
</evidence>
<dbReference type="GO" id="GO:0042597">
    <property type="term" value="C:periplasmic space"/>
    <property type="evidence" value="ECO:0007669"/>
    <property type="project" value="UniProtKB-SubCell"/>
</dbReference>
<dbReference type="EMBL" id="JAWXXT010000001">
    <property type="protein sequence ID" value="MDX5976687.1"/>
    <property type="molecule type" value="Genomic_DNA"/>
</dbReference>
<dbReference type="SUPFAM" id="SSF48230">
    <property type="entry name" value="Chondroitin AC/alginate lyase"/>
    <property type="match status" value="1"/>
</dbReference>
<dbReference type="Proteomes" id="UP001276761">
    <property type="component" value="Unassembled WGS sequence"/>
</dbReference>